<evidence type="ECO:0000259" key="2">
    <source>
        <dbReference type="Pfam" id="PF13843"/>
    </source>
</evidence>
<organism evidence="3 4">
    <name type="scientific">Mytilus coruscus</name>
    <name type="common">Sea mussel</name>
    <dbReference type="NCBI Taxonomy" id="42192"/>
    <lineage>
        <taxon>Eukaryota</taxon>
        <taxon>Metazoa</taxon>
        <taxon>Spiralia</taxon>
        <taxon>Lophotrochozoa</taxon>
        <taxon>Mollusca</taxon>
        <taxon>Bivalvia</taxon>
        <taxon>Autobranchia</taxon>
        <taxon>Pteriomorphia</taxon>
        <taxon>Mytilida</taxon>
        <taxon>Mytiloidea</taxon>
        <taxon>Mytilidae</taxon>
        <taxon>Mytilinae</taxon>
        <taxon>Mytilus</taxon>
    </lineage>
</organism>
<feature type="domain" description="PiggyBac transposable element-derived protein" evidence="2">
    <location>
        <begin position="1"/>
        <end position="282"/>
    </location>
</feature>
<dbReference type="PANTHER" id="PTHR46599">
    <property type="entry name" value="PIGGYBAC TRANSPOSABLE ELEMENT-DERIVED PROTEIN 4"/>
    <property type="match status" value="1"/>
</dbReference>
<reference evidence="3 4" key="1">
    <citation type="submission" date="2020-06" db="EMBL/GenBank/DDBJ databases">
        <authorList>
            <person name="Li R."/>
            <person name="Bekaert M."/>
        </authorList>
    </citation>
    <scope>NUCLEOTIDE SEQUENCE [LARGE SCALE GENOMIC DNA]</scope>
    <source>
        <strain evidence="4">wild</strain>
    </source>
</reference>
<evidence type="ECO:0000313" key="4">
    <source>
        <dbReference type="Proteomes" id="UP000507470"/>
    </source>
</evidence>
<keyword evidence="1" id="KW-1133">Transmembrane helix</keyword>
<accession>A0A6J8C681</accession>
<dbReference type="Pfam" id="PF13843">
    <property type="entry name" value="DDE_Tnp_1_7"/>
    <property type="match status" value="1"/>
</dbReference>
<proteinExistence type="predicted"/>
<dbReference type="EMBL" id="CACVKT020004875">
    <property type="protein sequence ID" value="CAC5391945.1"/>
    <property type="molecule type" value="Genomic_DNA"/>
</dbReference>
<feature type="transmembrane region" description="Helical" evidence="1">
    <location>
        <begin position="112"/>
        <end position="131"/>
    </location>
</feature>
<protein>
    <recommendedName>
        <fullName evidence="2">PiggyBac transposable element-derived protein domain-containing protein</fullName>
    </recommendedName>
</protein>
<dbReference type="Proteomes" id="UP000507470">
    <property type="component" value="Unassembled WGS sequence"/>
</dbReference>
<name>A0A6J8C681_MYTCO</name>
<sequence>MGIIRKPTMYWVKRSSQSTIWFRKIFSRHRFQLILRFFFYLVDNRKTPQRNSEHYNPAAWFKPLVDHANMQFKQYYIRNRELSIDESLVGTKARTVMTQYIPTKAHKFGIKLWMLVEAISGYIIHFFYFTAESVMTAYRLMITQGSHIVKKIMTETNLFNKNYHIFCDNFFTSIPLVRHLRTLRTYFTGTLRAKRQMPQLLRNPQLRKNESLFIRQRELMCVAYKERQNRKTVRFVTSAVKASALVHRHKLVVSSIYSKNMGGVDLNDMMSGIYDDKRKNKNNAEKGLQSTFFTEWY</sequence>
<keyword evidence="1" id="KW-0812">Transmembrane</keyword>
<keyword evidence="1" id="KW-0472">Membrane</keyword>
<dbReference type="InterPro" id="IPR029526">
    <property type="entry name" value="PGBD"/>
</dbReference>
<dbReference type="AlphaFoldDB" id="A0A6J8C681"/>
<keyword evidence="4" id="KW-1185">Reference proteome</keyword>
<evidence type="ECO:0000256" key="1">
    <source>
        <dbReference type="SAM" id="Phobius"/>
    </source>
</evidence>
<dbReference type="OrthoDB" id="6073352at2759"/>
<gene>
    <name evidence="3" type="ORF">MCOR_26918</name>
</gene>
<evidence type="ECO:0000313" key="3">
    <source>
        <dbReference type="EMBL" id="CAC5391945.1"/>
    </source>
</evidence>
<dbReference type="PANTHER" id="PTHR46599:SF3">
    <property type="entry name" value="PIGGYBAC TRANSPOSABLE ELEMENT-DERIVED PROTEIN 4"/>
    <property type="match status" value="1"/>
</dbReference>